<evidence type="ECO:0000313" key="3">
    <source>
        <dbReference type="Proteomes" id="UP000028547"/>
    </source>
</evidence>
<organism evidence="2 3">
    <name type="scientific">Archangium violaceum Cb vi76</name>
    <dbReference type="NCBI Taxonomy" id="1406225"/>
    <lineage>
        <taxon>Bacteria</taxon>
        <taxon>Pseudomonadati</taxon>
        <taxon>Myxococcota</taxon>
        <taxon>Myxococcia</taxon>
        <taxon>Myxococcales</taxon>
        <taxon>Cystobacterineae</taxon>
        <taxon>Archangiaceae</taxon>
        <taxon>Archangium</taxon>
    </lineage>
</organism>
<evidence type="ECO:0000256" key="1">
    <source>
        <dbReference type="SAM" id="Phobius"/>
    </source>
</evidence>
<comment type="caution">
    <text evidence="2">The sequence shown here is derived from an EMBL/GenBank/DDBJ whole genome shotgun (WGS) entry which is preliminary data.</text>
</comment>
<feature type="transmembrane region" description="Helical" evidence="1">
    <location>
        <begin position="15"/>
        <end position="37"/>
    </location>
</feature>
<gene>
    <name evidence="2" type="ORF">Q664_43315</name>
</gene>
<protein>
    <submittedName>
        <fullName evidence="2">Uncharacterized protein</fullName>
    </submittedName>
</protein>
<proteinExistence type="predicted"/>
<evidence type="ECO:0000313" key="2">
    <source>
        <dbReference type="EMBL" id="KFA88096.1"/>
    </source>
</evidence>
<dbReference type="AlphaFoldDB" id="A0A084SI11"/>
<reference evidence="2 3" key="1">
    <citation type="submission" date="2014-07" db="EMBL/GenBank/DDBJ databases">
        <title>Draft Genome Sequence of Gephyronic Acid Producer, Cystobacter violaceus Strain Cb vi76.</title>
        <authorList>
            <person name="Stevens D.C."/>
            <person name="Young J."/>
            <person name="Carmichael R."/>
            <person name="Tan J."/>
            <person name="Taylor R.E."/>
        </authorList>
    </citation>
    <scope>NUCLEOTIDE SEQUENCE [LARGE SCALE GENOMIC DNA]</scope>
    <source>
        <strain evidence="2 3">Cb vi76</strain>
    </source>
</reference>
<accession>A0A084SI11</accession>
<dbReference type="Proteomes" id="UP000028547">
    <property type="component" value="Unassembled WGS sequence"/>
</dbReference>
<dbReference type="RefSeq" id="WP_043409832.1">
    <property type="nucleotide sequence ID" value="NZ_JPMI01000303.1"/>
</dbReference>
<dbReference type="EMBL" id="JPMI01000303">
    <property type="protein sequence ID" value="KFA88096.1"/>
    <property type="molecule type" value="Genomic_DNA"/>
</dbReference>
<keyword evidence="1" id="KW-0472">Membrane</keyword>
<sequence>MASTRTEKARDERGWIPAAVAGGVLVLGATVSGAMGLRHGFPFACYPTFHTKAPAEIPALELEAEVGGQLVRWDLAEGASQREWGTLWHLALRPEPSRIARWTAVLRTRHPRLATAGRIRVFRTWRAADPHVSTGILRRELIWE</sequence>
<keyword evidence="1" id="KW-1133">Transmembrane helix</keyword>
<name>A0A084SI11_9BACT</name>
<keyword evidence="1" id="KW-0812">Transmembrane</keyword>